<organism evidence="4 5">
    <name type="scientific">Xylaria hypoxylon</name>
    <dbReference type="NCBI Taxonomy" id="37992"/>
    <lineage>
        <taxon>Eukaryota</taxon>
        <taxon>Fungi</taxon>
        <taxon>Dikarya</taxon>
        <taxon>Ascomycota</taxon>
        <taxon>Pezizomycotina</taxon>
        <taxon>Sordariomycetes</taxon>
        <taxon>Xylariomycetidae</taxon>
        <taxon>Xylariales</taxon>
        <taxon>Xylariaceae</taxon>
        <taxon>Xylaria</taxon>
    </lineage>
</organism>
<evidence type="ECO:0000259" key="3">
    <source>
        <dbReference type="Pfam" id="PF01425"/>
    </source>
</evidence>
<keyword evidence="5" id="KW-1185">Reference proteome</keyword>
<dbReference type="STRING" id="37992.A0A4Z0Z933"/>
<dbReference type="InterPro" id="IPR036928">
    <property type="entry name" value="AS_sf"/>
</dbReference>
<dbReference type="SUPFAM" id="SSF75304">
    <property type="entry name" value="Amidase signature (AS) enzymes"/>
    <property type="match status" value="1"/>
</dbReference>
<comment type="caution">
    <text evidence="4">The sequence shown here is derived from an EMBL/GenBank/DDBJ whole genome shotgun (WGS) entry which is preliminary data.</text>
</comment>
<dbReference type="PANTHER" id="PTHR11895:SF67">
    <property type="entry name" value="AMIDASE DOMAIN-CONTAINING PROTEIN"/>
    <property type="match status" value="1"/>
</dbReference>
<dbReference type="InterPro" id="IPR000120">
    <property type="entry name" value="Amidase"/>
</dbReference>
<dbReference type="PANTHER" id="PTHR11895">
    <property type="entry name" value="TRANSAMIDASE"/>
    <property type="match status" value="1"/>
</dbReference>
<gene>
    <name evidence="4" type="ORF">E0Z10_g679</name>
</gene>
<dbReference type="Gene3D" id="3.90.1300.10">
    <property type="entry name" value="Amidase signature (AS) domain"/>
    <property type="match status" value="1"/>
</dbReference>
<evidence type="ECO:0000256" key="1">
    <source>
        <dbReference type="ARBA" id="ARBA00009199"/>
    </source>
</evidence>
<protein>
    <recommendedName>
        <fullName evidence="3">Amidase domain-containing protein</fullName>
    </recommendedName>
</protein>
<dbReference type="EMBL" id="SKBN01000006">
    <property type="protein sequence ID" value="TGJ88141.1"/>
    <property type="molecule type" value="Genomic_DNA"/>
</dbReference>
<evidence type="ECO:0000313" key="4">
    <source>
        <dbReference type="EMBL" id="TGJ88141.1"/>
    </source>
</evidence>
<dbReference type="InterPro" id="IPR023631">
    <property type="entry name" value="Amidase_dom"/>
</dbReference>
<dbReference type="GO" id="GO:0003824">
    <property type="term" value="F:catalytic activity"/>
    <property type="evidence" value="ECO:0007669"/>
    <property type="project" value="InterPro"/>
</dbReference>
<dbReference type="AlphaFoldDB" id="A0A4Z0Z933"/>
<dbReference type="PROSITE" id="PS00571">
    <property type="entry name" value="AMIDASES"/>
    <property type="match status" value="1"/>
</dbReference>
<sequence>MASSQQRFSGYPRAREGPQTVSSHVEESNPVLRGWPLVLAANAVTRLPFLAKATWTNAKFGGIKDIPGLERYDYCLHDDQPVVTPVAADDSATSRLAVTSELFPRQPEDLAGRFYSTADYHELYKSGKLTPLQVAKALIPLISREQDGKYVSAWSETRVEAVLAAAKASTERYREGKPLGLLDGVPIGVKEDTDVAGYTSYYGQRPEPSDPAFVPATKSLWPVAQMEAAGAVVVGTLAMHELGSDVTGCNPRRGSPKNWYNTSYYPGGSSSGAGSALSAGLIPIAIGTDAGGSIRIPSSFCGMYGLKPTLHRTYAMNSSICVIGPLAATAADLTIAYRSMTAPNPDDVIQSSFAPSIPPSPSAKKTLGIWKGWNERSSSAVSKSTQRAINYFVEKLGYSVVDIDIPYIQEGQWAHSAWALAEALDHLRSRLKGSPSYSINHCNQIVMAISDCTAAADMIKYSQMRALLMEHLSFLFKKYPGLLIVTPTVPEAGWKVNPGDEAYGFSDGNLTMRMMMYIWLANCTGCPAVSAPVGYGEPEQGEGKLPIGLMALGEWGAEEQLLAWATEAEGYLNHGLDGGRVKPKEWADVVGLAGDVDTESS</sequence>
<accession>A0A4Z0Z933</accession>
<feature type="domain" description="Amidase" evidence="3">
    <location>
        <begin position="151"/>
        <end position="562"/>
    </location>
</feature>
<proteinExistence type="inferred from homology"/>
<dbReference type="InterPro" id="IPR020556">
    <property type="entry name" value="Amidase_CS"/>
</dbReference>
<dbReference type="Proteomes" id="UP000297716">
    <property type="component" value="Unassembled WGS sequence"/>
</dbReference>
<dbReference type="OrthoDB" id="421993at2759"/>
<reference evidence="4 5" key="1">
    <citation type="submission" date="2019-03" db="EMBL/GenBank/DDBJ databases">
        <title>Draft genome sequence of Xylaria hypoxylon DSM 108379, a ubiquitous saprotrophic-parasitic fungi on hardwood.</title>
        <authorList>
            <person name="Buettner E."/>
            <person name="Leonhardt S."/>
            <person name="Gebauer A.M."/>
            <person name="Liers C."/>
            <person name="Hofrichter M."/>
            <person name="Kellner H."/>
        </authorList>
    </citation>
    <scope>NUCLEOTIDE SEQUENCE [LARGE SCALE GENOMIC DNA]</scope>
    <source>
        <strain evidence="4 5">DSM 108379</strain>
    </source>
</reference>
<dbReference type="Pfam" id="PF01425">
    <property type="entry name" value="Amidase"/>
    <property type="match status" value="1"/>
</dbReference>
<evidence type="ECO:0000313" key="5">
    <source>
        <dbReference type="Proteomes" id="UP000297716"/>
    </source>
</evidence>
<evidence type="ECO:0000256" key="2">
    <source>
        <dbReference type="SAM" id="MobiDB-lite"/>
    </source>
</evidence>
<comment type="similarity">
    <text evidence="1">Belongs to the amidase family.</text>
</comment>
<feature type="region of interest" description="Disordered" evidence="2">
    <location>
        <begin position="1"/>
        <end position="26"/>
    </location>
</feature>
<name>A0A4Z0Z933_9PEZI</name>